<dbReference type="PROSITE" id="PS51728">
    <property type="entry name" value="RTT109_HAT"/>
    <property type="match status" value="1"/>
</dbReference>
<evidence type="ECO:0000256" key="10">
    <source>
        <dbReference type="SAM" id="MobiDB-lite"/>
    </source>
</evidence>
<proteinExistence type="predicted"/>
<keyword evidence="4" id="KW-0227">DNA damage</keyword>
<dbReference type="EC" id="2.3.1.48" evidence="2"/>
<keyword evidence="7" id="KW-0804">Transcription</keyword>
<evidence type="ECO:0000256" key="2">
    <source>
        <dbReference type="ARBA" id="ARBA00013184"/>
    </source>
</evidence>
<evidence type="ECO:0000256" key="3">
    <source>
        <dbReference type="ARBA" id="ARBA00022679"/>
    </source>
</evidence>
<organism evidence="11 12">
    <name type="scientific">Nadsonia fulvescens var. elongata DSM 6958</name>
    <dbReference type="NCBI Taxonomy" id="857566"/>
    <lineage>
        <taxon>Eukaryota</taxon>
        <taxon>Fungi</taxon>
        <taxon>Dikarya</taxon>
        <taxon>Ascomycota</taxon>
        <taxon>Saccharomycotina</taxon>
        <taxon>Dipodascomycetes</taxon>
        <taxon>Dipodascales</taxon>
        <taxon>Dipodascales incertae sedis</taxon>
        <taxon>Nadsonia</taxon>
    </lineage>
</organism>
<dbReference type="STRING" id="857566.A0A1E3PKW3"/>
<keyword evidence="12" id="KW-1185">Reference proteome</keyword>
<comment type="catalytic activity">
    <reaction evidence="9">
        <text>L-lysyl-[histone] + acetyl-CoA = N(6)-acetyl-L-lysyl-[histone] + CoA + H(+)</text>
        <dbReference type="Rhea" id="RHEA:21992"/>
        <dbReference type="Rhea" id="RHEA-COMP:9845"/>
        <dbReference type="Rhea" id="RHEA-COMP:11338"/>
        <dbReference type="ChEBI" id="CHEBI:15378"/>
        <dbReference type="ChEBI" id="CHEBI:29969"/>
        <dbReference type="ChEBI" id="CHEBI:57287"/>
        <dbReference type="ChEBI" id="CHEBI:57288"/>
        <dbReference type="ChEBI" id="CHEBI:61930"/>
        <dbReference type="EC" id="2.3.1.48"/>
    </reaction>
    <physiologicalReaction direction="left-to-right" evidence="9">
        <dbReference type="Rhea" id="RHEA:21993"/>
    </physiologicalReaction>
</comment>
<keyword evidence="3" id="KW-0808">Transferase</keyword>
<dbReference type="Pfam" id="PF08214">
    <property type="entry name" value="HAT_KAT11"/>
    <property type="match status" value="1"/>
</dbReference>
<evidence type="ECO:0000256" key="5">
    <source>
        <dbReference type="ARBA" id="ARBA00022990"/>
    </source>
</evidence>
<evidence type="ECO:0000313" key="12">
    <source>
        <dbReference type="Proteomes" id="UP000095009"/>
    </source>
</evidence>
<reference evidence="11 12" key="1">
    <citation type="journal article" date="2016" name="Proc. Natl. Acad. Sci. U.S.A.">
        <title>Comparative genomics of biotechnologically important yeasts.</title>
        <authorList>
            <person name="Riley R."/>
            <person name="Haridas S."/>
            <person name="Wolfe K.H."/>
            <person name="Lopes M.R."/>
            <person name="Hittinger C.T."/>
            <person name="Goeker M."/>
            <person name="Salamov A.A."/>
            <person name="Wisecaver J.H."/>
            <person name="Long T.M."/>
            <person name="Calvey C.H."/>
            <person name="Aerts A.L."/>
            <person name="Barry K.W."/>
            <person name="Choi C."/>
            <person name="Clum A."/>
            <person name="Coughlan A.Y."/>
            <person name="Deshpande S."/>
            <person name="Douglass A.P."/>
            <person name="Hanson S.J."/>
            <person name="Klenk H.-P."/>
            <person name="LaButti K.M."/>
            <person name="Lapidus A."/>
            <person name="Lindquist E.A."/>
            <person name="Lipzen A.M."/>
            <person name="Meier-Kolthoff J.P."/>
            <person name="Ohm R.A."/>
            <person name="Otillar R.P."/>
            <person name="Pangilinan J.L."/>
            <person name="Peng Y."/>
            <person name="Rokas A."/>
            <person name="Rosa C.A."/>
            <person name="Scheuner C."/>
            <person name="Sibirny A.A."/>
            <person name="Slot J.C."/>
            <person name="Stielow J.B."/>
            <person name="Sun H."/>
            <person name="Kurtzman C.P."/>
            <person name="Blackwell M."/>
            <person name="Grigoriev I.V."/>
            <person name="Jeffries T.W."/>
        </authorList>
    </citation>
    <scope>NUCLEOTIDE SEQUENCE [LARGE SCALE GENOMIC DNA]</scope>
    <source>
        <strain evidence="11 12">DSM 6958</strain>
    </source>
</reference>
<comment type="subcellular location">
    <subcellularLocation>
        <location evidence="1">Nucleus</location>
    </subcellularLocation>
</comment>
<feature type="region of interest" description="Disordered" evidence="10">
    <location>
        <begin position="156"/>
        <end position="179"/>
    </location>
</feature>
<dbReference type="AlphaFoldDB" id="A0A1E3PKW3"/>
<dbReference type="PANTHER" id="PTHR31571:SF2">
    <property type="entry name" value="HISTONE ACETYLTRANSFERASE RTT109"/>
    <property type="match status" value="1"/>
</dbReference>
<dbReference type="GO" id="GO:0005634">
    <property type="term" value="C:nucleus"/>
    <property type="evidence" value="ECO:0007669"/>
    <property type="project" value="UniProtKB-SubCell"/>
</dbReference>
<sequence>MILLYGIELYIFFSPDYTTVFISKADTTGQKLPGKTKISYLDITRSILEYLVASHKTNPNEKMIDKSEIPLRICLFTRPEKQYLFPLSAPPESTDGSKHLMNGTQLVEWWIKCLEPIVGKMESAKARLEMPGSETRVIDNIINNRQNWAKGVIFGESANTSGSGNEDEKAHETTDHEKVASDFSISRNKAAIYHIPRFPDDPKARFLDYMMYEEKRDLKTSLMNFWIELQGRQEFLLGAVTGIIGIEGYYRKGVESQQSVRQAEIDQKDDDLALSYKDFKNLREIVTTSDYSTRELVIDAYDELIATEPGFTRMEITGTKRDMETSKTANPVGAQSRAVNNLTGLVRRKRVNDEITGQGKDCNGSVNILTDNLIKKKAKN</sequence>
<evidence type="ECO:0000256" key="4">
    <source>
        <dbReference type="ARBA" id="ARBA00022763"/>
    </source>
</evidence>
<dbReference type="InterPro" id="IPR051236">
    <property type="entry name" value="HAT_RTT109-like"/>
</dbReference>
<dbReference type="GO" id="GO:0006974">
    <property type="term" value="P:DNA damage response"/>
    <property type="evidence" value="ECO:0007669"/>
    <property type="project" value="UniProtKB-KW"/>
</dbReference>
<dbReference type="Proteomes" id="UP000095009">
    <property type="component" value="Unassembled WGS sequence"/>
</dbReference>
<evidence type="ECO:0000256" key="9">
    <source>
        <dbReference type="ARBA" id="ARBA00048940"/>
    </source>
</evidence>
<gene>
    <name evidence="11" type="ORF">NADFUDRAFT_82926</name>
</gene>
<evidence type="ECO:0000313" key="11">
    <source>
        <dbReference type="EMBL" id="ODQ66055.1"/>
    </source>
</evidence>
<keyword evidence="5" id="KW-0007">Acetylation</keyword>
<feature type="compositionally biased region" description="Basic and acidic residues" evidence="10">
    <location>
        <begin position="166"/>
        <end position="179"/>
    </location>
</feature>
<dbReference type="GO" id="GO:0006355">
    <property type="term" value="P:regulation of DNA-templated transcription"/>
    <property type="evidence" value="ECO:0007669"/>
    <property type="project" value="InterPro"/>
</dbReference>
<evidence type="ECO:0000256" key="1">
    <source>
        <dbReference type="ARBA" id="ARBA00004123"/>
    </source>
</evidence>
<evidence type="ECO:0000256" key="7">
    <source>
        <dbReference type="ARBA" id="ARBA00023163"/>
    </source>
</evidence>
<dbReference type="SMART" id="SM01250">
    <property type="entry name" value="KAT11"/>
    <property type="match status" value="1"/>
</dbReference>
<dbReference type="GO" id="GO:0032931">
    <property type="term" value="F:histone H3K56 acetyltransferase activity"/>
    <property type="evidence" value="ECO:0007669"/>
    <property type="project" value="TreeGrafter"/>
</dbReference>
<evidence type="ECO:0000256" key="6">
    <source>
        <dbReference type="ARBA" id="ARBA00023015"/>
    </source>
</evidence>
<protein>
    <recommendedName>
        <fullName evidence="2">histone acetyltransferase</fullName>
        <ecNumber evidence="2">2.3.1.48</ecNumber>
    </recommendedName>
</protein>
<keyword evidence="8" id="KW-0539">Nucleus</keyword>
<dbReference type="OrthoDB" id="3361892at2759"/>
<name>A0A1E3PKW3_9ASCO</name>
<keyword evidence="6" id="KW-0805">Transcription regulation</keyword>
<dbReference type="InterPro" id="IPR013178">
    <property type="entry name" value="Histone_AcTrfase_Rtt109/CBP"/>
</dbReference>
<accession>A0A1E3PKW3</accession>
<evidence type="ECO:0000256" key="8">
    <source>
        <dbReference type="ARBA" id="ARBA00023242"/>
    </source>
</evidence>
<dbReference type="InterPro" id="IPR016849">
    <property type="entry name" value="Rtt109"/>
</dbReference>
<dbReference type="EMBL" id="KV454409">
    <property type="protein sequence ID" value="ODQ66055.1"/>
    <property type="molecule type" value="Genomic_DNA"/>
</dbReference>
<dbReference type="PANTHER" id="PTHR31571">
    <property type="entry name" value="ALTERED INHERITANCE OF MITOCHONDRIA PROTEIN 6"/>
    <property type="match status" value="1"/>
</dbReference>